<dbReference type="EMBL" id="JBHFQA010000006">
    <property type="protein sequence ID" value="KAL2097235.1"/>
    <property type="molecule type" value="Genomic_DNA"/>
</dbReference>
<dbReference type="InterPro" id="IPR040288">
    <property type="entry name" value="PXDC1"/>
</dbReference>
<feature type="region of interest" description="Disordered" evidence="1">
    <location>
        <begin position="206"/>
        <end position="236"/>
    </location>
</feature>
<name>A0ABD1KDS0_9TELE</name>
<sequence>MARETTQGQYPHIQNCTVLGIDRLVVDQYGDQEEFFEIRAEWADNTVLVLRRSWFDFTRILKKMRDSFLDEFEPSAESLLLDGLRRIKEAEGSDSETRLECVETFLRTVVTMPCKYSQSEVVLSFFEASSLDLMIGNNLDPTKLLLYSPITVSEIRRSNGFCLANTETIICDARLPDERPLSTDSTALECGKKGIAEENREFHDLVGDHKKTPNPNIDISHIKRTEPNPIMKPPRQGIAPEVYINKMTYLHMDAHETDILE</sequence>
<organism evidence="2 3">
    <name type="scientific">Coilia grayii</name>
    <name type="common">Gray's grenadier anchovy</name>
    <dbReference type="NCBI Taxonomy" id="363190"/>
    <lineage>
        <taxon>Eukaryota</taxon>
        <taxon>Metazoa</taxon>
        <taxon>Chordata</taxon>
        <taxon>Craniata</taxon>
        <taxon>Vertebrata</taxon>
        <taxon>Euteleostomi</taxon>
        <taxon>Actinopterygii</taxon>
        <taxon>Neopterygii</taxon>
        <taxon>Teleostei</taxon>
        <taxon>Clupei</taxon>
        <taxon>Clupeiformes</taxon>
        <taxon>Clupeoidei</taxon>
        <taxon>Engraulidae</taxon>
        <taxon>Coilinae</taxon>
        <taxon>Coilia</taxon>
    </lineage>
</organism>
<proteinExistence type="predicted"/>
<comment type="caution">
    <text evidence="2">The sequence shown here is derived from an EMBL/GenBank/DDBJ whole genome shotgun (WGS) entry which is preliminary data.</text>
</comment>
<dbReference type="PANTHER" id="PTHR31433">
    <property type="entry name" value="PX DOMAIN-CONTAINING PROTEIN 1"/>
    <property type="match status" value="1"/>
</dbReference>
<evidence type="ECO:0000256" key="1">
    <source>
        <dbReference type="SAM" id="MobiDB-lite"/>
    </source>
</evidence>
<evidence type="ECO:0000313" key="3">
    <source>
        <dbReference type="Proteomes" id="UP001591681"/>
    </source>
</evidence>
<dbReference type="Proteomes" id="UP001591681">
    <property type="component" value="Unassembled WGS sequence"/>
</dbReference>
<dbReference type="AlphaFoldDB" id="A0ABD1KDS0"/>
<dbReference type="InterPro" id="IPR036871">
    <property type="entry name" value="PX_dom_sf"/>
</dbReference>
<dbReference type="PANTHER" id="PTHR31433:SF0">
    <property type="entry name" value="PX DOMAIN-CONTAINING PROTEIN 1"/>
    <property type="match status" value="1"/>
</dbReference>
<gene>
    <name evidence="2" type="ORF">ACEWY4_006442</name>
</gene>
<evidence type="ECO:0000313" key="2">
    <source>
        <dbReference type="EMBL" id="KAL2097235.1"/>
    </source>
</evidence>
<reference evidence="2 3" key="1">
    <citation type="submission" date="2024-09" db="EMBL/GenBank/DDBJ databases">
        <title>A chromosome-level genome assembly of Gray's grenadier anchovy, Coilia grayii.</title>
        <authorList>
            <person name="Fu Z."/>
        </authorList>
    </citation>
    <scope>NUCLEOTIDE SEQUENCE [LARGE SCALE GENOMIC DNA]</scope>
    <source>
        <strain evidence="2">G4</strain>
        <tissue evidence="2">Muscle</tissue>
    </source>
</reference>
<dbReference type="Gene3D" id="3.30.1520.10">
    <property type="entry name" value="Phox-like domain"/>
    <property type="match status" value="1"/>
</dbReference>
<keyword evidence="3" id="KW-1185">Reference proteome</keyword>
<dbReference type="SUPFAM" id="SSF64268">
    <property type="entry name" value="PX domain"/>
    <property type="match status" value="1"/>
</dbReference>
<accession>A0ABD1KDS0</accession>
<evidence type="ECO:0008006" key="4">
    <source>
        <dbReference type="Google" id="ProtNLM"/>
    </source>
</evidence>
<protein>
    <recommendedName>
        <fullName evidence="4">PX domain-containing protein</fullName>
    </recommendedName>
</protein>